<protein>
    <submittedName>
        <fullName evidence="4">Putative tricarboxylic transport membrane protein</fullName>
    </submittedName>
</protein>
<gene>
    <name evidence="4" type="ORF">SAMN05660350_04013</name>
</gene>
<keyword evidence="2" id="KW-0812">Transmembrane</keyword>
<dbReference type="EMBL" id="FRDM01000031">
    <property type="protein sequence ID" value="SHN86838.1"/>
    <property type="molecule type" value="Genomic_DNA"/>
</dbReference>
<evidence type="ECO:0000256" key="2">
    <source>
        <dbReference type="SAM" id="Phobius"/>
    </source>
</evidence>
<reference evidence="4 5" key="1">
    <citation type="submission" date="2016-12" db="EMBL/GenBank/DDBJ databases">
        <authorList>
            <person name="Song W.-J."/>
            <person name="Kurnit D.M."/>
        </authorList>
    </citation>
    <scope>NUCLEOTIDE SEQUENCE [LARGE SCALE GENOMIC DNA]</scope>
    <source>
        <strain evidence="4 5">DSM 43162</strain>
    </source>
</reference>
<accession>A0A1M7UV67</accession>
<feature type="transmembrane region" description="Helical" evidence="2">
    <location>
        <begin position="26"/>
        <end position="44"/>
    </location>
</feature>
<dbReference type="AlphaFoldDB" id="A0A1M7UV67"/>
<keyword evidence="2" id="KW-1133">Transmembrane helix</keyword>
<organism evidence="4 5">
    <name type="scientific">Geodermatophilus obscurus</name>
    <dbReference type="NCBI Taxonomy" id="1861"/>
    <lineage>
        <taxon>Bacteria</taxon>
        <taxon>Bacillati</taxon>
        <taxon>Actinomycetota</taxon>
        <taxon>Actinomycetes</taxon>
        <taxon>Geodermatophilales</taxon>
        <taxon>Geodermatophilaceae</taxon>
        <taxon>Geodermatophilus</taxon>
    </lineage>
</organism>
<name>A0A1M7UV67_9ACTN</name>
<feature type="transmembrane region" description="Helical" evidence="2">
    <location>
        <begin position="56"/>
        <end position="79"/>
    </location>
</feature>
<sequence length="192" mass="19491">MMSEVPSDRAATTGRPRPRPAHLSKGALVVPAVLVVLGIFLVVGTATMDVVGEGGLFGPTVMPWAVAAICFVVAVFLAVDILRPRPEYDPAFGAGSRAATDSSDGSYEAGPDTVNAPAVGTAIGGVVVFIAVLPWLGWILSATLLFTAVAIALGNRKFVTCLLAGLALASVIQIVFSGLLGISLPAGFVGGF</sequence>
<evidence type="ECO:0000313" key="5">
    <source>
        <dbReference type="Proteomes" id="UP000184428"/>
    </source>
</evidence>
<evidence type="ECO:0000256" key="1">
    <source>
        <dbReference type="SAM" id="MobiDB-lite"/>
    </source>
</evidence>
<feature type="transmembrane region" description="Helical" evidence="2">
    <location>
        <begin position="122"/>
        <end position="146"/>
    </location>
</feature>
<feature type="transmembrane region" description="Helical" evidence="2">
    <location>
        <begin position="158"/>
        <end position="182"/>
    </location>
</feature>
<evidence type="ECO:0000313" key="4">
    <source>
        <dbReference type="EMBL" id="SHN86838.1"/>
    </source>
</evidence>
<dbReference type="Proteomes" id="UP000184428">
    <property type="component" value="Unassembled WGS sequence"/>
</dbReference>
<evidence type="ECO:0000259" key="3">
    <source>
        <dbReference type="Pfam" id="PF07331"/>
    </source>
</evidence>
<proteinExistence type="predicted"/>
<feature type="domain" description="DUF1468" evidence="3">
    <location>
        <begin position="29"/>
        <end position="185"/>
    </location>
</feature>
<dbReference type="InterPro" id="IPR009936">
    <property type="entry name" value="DUF1468"/>
</dbReference>
<keyword evidence="2" id="KW-0472">Membrane</keyword>
<dbReference type="Pfam" id="PF07331">
    <property type="entry name" value="TctB"/>
    <property type="match status" value="1"/>
</dbReference>
<feature type="region of interest" description="Disordered" evidence="1">
    <location>
        <begin position="1"/>
        <end position="20"/>
    </location>
</feature>